<evidence type="ECO:0000256" key="7">
    <source>
        <dbReference type="ARBA" id="ARBA00023136"/>
    </source>
</evidence>
<gene>
    <name evidence="15" type="ordered locus">M5M_17420</name>
</gene>
<keyword evidence="7 9" id="KW-0472">Membrane</keyword>
<evidence type="ECO:0000256" key="1">
    <source>
        <dbReference type="ARBA" id="ARBA00004571"/>
    </source>
</evidence>
<evidence type="ECO:0000256" key="8">
    <source>
        <dbReference type="ARBA" id="ARBA00023237"/>
    </source>
</evidence>
<keyword evidence="16" id="KW-1185">Reference proteome</keyword>
<reference evidence="15 16" key="1">
    <citation type="journal article" date="2013" name="Genome Announc.">
        <title>Complete genome sequence of Simiduia agarivorans SA1(T), a marine bacterium able to degrade a variety of polysaccharides.</title>
        <authorList>
            <person name="Lin S.Y."/>
            <person name="Shieh W.Y."/>
            <person name="Chen J.S."/>
            <person name="Tang S.L."/>
        </authorList>
    </citation>
    <scope>NUCLEOTIDE SEQUENCE [LARGE SCALE GENOMIC DNA]</scope>
    <source>
        <strain evidence="16">DSM 21679 / JCM 13881 / BCRC 17597 / SA1</strain>
    </source>
</reference>
<dbReference type="EMBL" id="CP003746">
    <property type="protein sequence ID" value="AFV00613.1"/>
    <property type="molecule type" value="Genomic_DNA"/>
</dbReference>
<evidence type="ECO:0000256" key="4">
    <source>
        <dbReference type="ARBA" id="ARBA00022692"/>
    </source>
</evidence>
<evidence type="ECO:0000259" key="14">
    <source>
        <dbReference type="Pfam" id="PF07715"/>
    </source>
</evidence>
<dbReference type="InterPro" id="IPR039426">
    <property type="entry name" value="TonB-dep_rcpt-like"/>
</dbReference>
<feature type="signal peptide" evidence="12">
    <location>
        <begin position="1"/>
        <end position="31"/>
    </location>
</feature>
<evidence type="ECO:0000256" key="9">
    <source>
        <dbReference type="PROSITE-ProRule" id="PRU01360"/>
    </source>
</evidence>
<feature type="domain" description="TonB-dependent receptor plug" evidence="14">
    <location>
        <begin position="56"/>
        <end position="164"/>
    </location>
</feature>
<dbReference type="HOGENOM" id="CLU_010745_0_0_6"/>
<feature type="short sequence motif" description="TonB C-terminal box" evidence="10">
    <location>
        <begin position="981"/>
        <end position="998"/>
    </location>
</feature>
<dbReference type="PROSITE" id="PS52016">
    <property type="entry name" value="TONB_DEPENDENT_REC_3"/>
    <property type="match status" value="1"/>
</dbReference>
<dbReference type="SUPFAM" id="SSF56935">
    <property type="entry name" value="Porins"/>
    <property type="match status" value="1"/>
</dbReference>
<feature type="domain" description="TonB-dependent receptor-like beta-barrel" evidence="13">
    <location>
        <begin position="412"/>
        <end position="961"/>
    </location>
</feature>
<sequence length="998" mass="106307">MVKRTKLATAIKLAAIGAAGAAALAAMPVAAQDGLDALEEVVVTGTRIKDANLVASSPVASVAQEEFQLSGTTRVEDLLNTLPQLSPAFDSFTVNPTVGYATADLRGLGSQRTLVLVNGHRLQPGGIRSEARDLNQIPAALVKRVEVLTGGASAVYGSDAMAGVVNFILDTDFEGVSLNLGTSAYQHNNDNDYIQGLMDARGFDYPTGSSGFDGKSNNIELALGSSFADGKGHAMGYVTWRKNEELRQGARDYSSCALNAAGTACGGSGTAINPNFITDYSVMDAGGNPIINYIEDENNPGTYIPDGQVIVSNFAHKNGSNAWTDGFSPAYNYAPINHYQRPDERYTMGGSMSFEINDNFKPYVETMFANTNTSVQIAESGTFFANTLTLDCTDPLLSDYCSTFATHGDVKYTDATGTTQTVTGYIDPSQTLDFFVGKRNVEGGPRVSDIESSSFRIVTGMEGDINDTWSYDVSYLYGRTASSESNRNDFITDRVGQALLGCPAGSFAGCQNYDVWNYNVNGIDPDAAAAMGGVGIRTGATSLKVFSAYITGDIGVTVPSAQDAISLVAGFEHRDEDYTVISDTNMAEGNFTGLGGPRAPISGGYSVKELFFESIIPVLETDGPLQNLSFDLGYRYSDYSTSGGVSSYKLGFSAQVTDMFRFRGGFNHAIRGPSISELFSDQSIGLWGGDDPCAGEDPELTAAQCANTGVSAGQYGTISESPAAQYNQFAGGNPDLDPEEADTYTLGVVATPIDDLQISLDYYNIEIADRIGTIGASTILNFCATTGDPFLCGKVNRSASGDLWVGSDPASSGYVENLTANFGNLTRQGFDVQAQYQHDLLGGFMNYSIIGGYNLKSEVEPLPGINPDATYDCVGTINISCQMPTWRHTARASYNRDWYSVSLRWRYNGEMDYENTDGTAGTTDQILVGKGGKVAGVHYFDLTATADINEHLGLTVGVNNILDKEPPMVGSTLSLNANAPGGYDQLGRYVFASAKIKF</sequence>
<dbReference type="Gene3D" id="2.170.130.10">
    <property type="entry name" value="TonB-dependent receptor, plug domain"/>
    <property type="match status" value="1"/>
</dbReference>
<dbReference type="PROSITE" id="PS01156">
    <property type="entry name" value="TONB_DEPENDENT_REC_2"/>
    <property type="match status" value="1"/>
</dbReference>
<dbReference type="InterPro" id="IPR036942">
    <property type="entry name" value="Beta-barrel_TonB_sf"/>
</dbReference>
<feature type="chain" id="PRO_5003881022" description="TonB-dependent receptor" evidence="12">
    <location>
        <begin position="32"/>
        <end position="998"/>
    </location>
</feature>
<dbReference type="InterPro" id="IPR000531">
    <property type="entry name" value="Beta-barrel_TonB"/>
</dbReference>
<keyword evidence="2 9" id="KW-0813">Transport</keyword>
<accession>K4L332</accession>
<evidence type="ECO:0000256" key="5">
    <source>
        <dbReference type="ARBA" id="ARBA00022729"/>
    </source>
</evidence>
<dbReference type="eggNOG" id="COG4206">
    <property type="taxonomic scope" value="Bacteria"/>
</dbReference>
<dbReference type="eggNOG" id="COG4771">
    <property type="taxonomic scope" value="Bacteria"/>
</dbReference>
<evidence type="ECO:0008006" key="17">
    <source>
        <dbReference type="Google" id="ProtNLM"/>
    </source>
</evidence>
<keyword evidence="6 11" id="KW-0798">TonB box</keyword>
<dbReference type="GO" id="GO:0009279">
    <property type="term" value="C:cell outer membrane"/>
    <property type="evidence" value="ECO:0007669"/>
    <property type="project" value="UniProtKB-SubCell"/>
</dbReference>
<dbReference type="PANTHER" id="PTHR47234:SF2">
    <property type="entry name" value="TONB-DEPENDENT RECEPTOR"/>
    <property type="match status" value="1"/>
</dbReference>
<evidence type="ECO:0000256" key="10">
    <source>
        <dbReference type="PROSITE-ProRule" id="PRU10144"/>
    </source>
</evidence>
<evidence type="ECO:0000256" key="2">
    <source>
        <dbReference type="ARBA" id="ARBA00022448"/>
    </source>
</evidence>
<dbReference type="Proteomes" id="UP000000466">
    <property type="component" value="Chromosome"/>
</dbReference>
<dbReference type="STRING" id="1117647.M5M_17420"/>
<keyword evidence="8 9" id="KW-0998">Cell outer membrane</keyword>
<dbReference type="InterPro" id="IPR012910">
    <property type="entry name" value="Plug_dom"/>
</dbReference>
<evidence type="ECO:0000313" key="15">
    <source>
        <dbReference type="EMBL" id="AFV00613.1"/>
    </source>
</evidence>
<dbReference type="InterPro" id="IPR010917">
    <property type="entry name" value="TonB_rcpt_CS"/>
</dbReference>
<keyword evidence="5 12" id="KW-0732">Signal</keyword>
<evidence type="ECO:0000259" key="13">
    <source>
        <dbReference type="Pfam" id="PF00593"/>
    </source>
</evidence>
<organism evidence="15 16">
    <name type="scientific">Simiduia agarivorans (strain DSM 21679 / JCM 13881 / BCRC 17597 / SA1)</name>
    <dbReference type="NCBI Taxonomy" id="1117647"/>
    <lineage>
        <taxon>Bacteria</taxon>
        <taxon>Pseudomonadati</taxon>
        <taxon>Pseudomonadota</taxon>
        <taxon>Gammaproteobacteria</taxon>
        <taxon>Cellvibrionales</taxon>
        <taxon>Cellvibrionaceae</taxon>
        <taxon>Simiduia</taxon>
    </lineage>
</organism>
<evidence type="ECO:0000256" key="6">
    <source>
        <dbReference type="ARBA" id="ARBA00023077"/>
    </source>
</evidence>
<dbReference type="AlphaFoldDB" id="K4L332"/>
<comment type="subcellular location">
    <subcellularLocation>
        <location evidence="1 9">Cell outer membrane</location>
        <topology evidence="1 9">Multi-pass membrane protein</topology>
    </subcellularLocation>
</comment>
<dbReference type="KEGG" id="saga:M5M_17420"/>
<dbReference type="RefSeq" id="WP_015048765.1">
    <property type="nucleotide sequence ID" value="NC_018868.3"/>
</dbReference>
<dbReference type="InterPro" id="IPR037066">
    <property type="entry name" value="Plug_dom_sf"/>
</dbReference>
<evidence type="ECO:0000313" key="16">
    <source>
        <dbReference type="Proteomes" id="UP000000466"/>
    </source>
</evidence>
<proteinExistence type="inferred from homology"/>
<evidence type="ECO:0000256" key="3">
    <source>
        <dbReference type="ARBA" id="ARBA00022452"/>
    </source>
</evidence>
<comment type="similarity">
    <text evidence="9 11">Belongs to the TonB-dependent receptor family.</text>
</comment>
<name>K4L332_SIMAS</name>
<evidence type="ECO:0000256" key="11">
    <source>
        <dbReference type="RuleBase" id="RU003357"/>
    </source>
</evidence>
<evidence type="ECO:0000256" key="12">
    <source>
        <dbReference type="SAM" id="SignalP"/>
    </source>
</evidence>
<dbReference type="Pfam" id="PF00593">
    <property type="entry name" value="TonB_dep_Rec_b-barrel"/>
    <property type="match status" value="1"/>
</dbReference>
<dbReference type="PANTHER" id="PTHR47234">
    <property type="match status" value="1"/>
</dbReference>
<keyword evidence="3 9" id="KW-1134">Transmembrane beta strand</keyword>
<dbReference type="Gene3D" id="2.40.170.20">
    <property type="entry name" value="TonB-dependent receptor, beta-barrel domain"/>
    <property type="match status" value="1"/>
</dbReference>
<protein>
    <recommendedName>
        <fullName evidence="17">TonB-dependent receptor</fullName>
    </recommendedName>
</protein>
<dbReference type="Pfam" id="PF07715">
    <property type="entry name" value="Plug"/>
    <property type="match status" value="1"/>
</dbReference>
<keyword evidence="4 9" id="KW-0812">Transmembrane</keyword>